<dbReference type="InterPro" id="IPR050834">
    <property type="entry name" value="Glycosyltransf_2"/>
</dbReference>
<evidence type="ECO:0000313" key="3">
    <source>
        <dbReference type="Proteomes" id="UP001059745"/>
    </source>
</evidence>
<dbReference type="EMBL" id="CP104214">
    <property type="protein sequence ID" value="UWX72022.1"/>
    <property type="molecule type" value="Genomic_DNA"/>
</dbReference>
<sequence length="350" mass="39105">MQAVTESVTVVICNYNYGRYIAEAIDSALAQTRRPARVLVIDDGSTDDSVEVVRRYGAAVELLRKENGGQVSAYNTAVELLDTEIVIFLDADDFLYHEAVAQVMACFADPRLAKVQYRLDIFSSGGDPTGSQIPNSRPPRDCGPSLRKGWLYPSPPASGNAYRVANLRRIYPIREPLHSKYGADFYAIYGIALTGEVGSIDRALGGYRTHAPNLRADKARDISFANAAKWKETPQEFLRRWTLLSTLAASRLGIALPAELNDYSYTKSVFVAELYGRPFLPRARWLLRGSPRYFRSILTNPYWGWRKKLALVAISLCCFVPGQRLSDEVVRFIANPLSRRRFLPGGRPAS</sequence>
<dbReference type="RefSeq" id="WP_036053455.1">
    <property type="nucleotide sequence ID" value="NZ_CADEPW010000013.1"/>
</dbReference>
<gene>
    <name evidence="2" type="ORF">NYZ96_09425</name>
</gene>
<dbReference type="SUPFAM" id="SSF53448">
    <property type="entry name" value="Nucleotide-diphospho-sugar transferases"/>
    <property type="match status" value="1"/>
</dbReference>
<dbReference type="Proteomes" id="UP001059745">
    <property type="component" value="Chromosome 1"/>
</dbReference>
<name>A0AB38TWT6_BURGA</name>
<evidence type="ECO:0000259" key="1">
    <source>
        <dbReference type="Pfam" id="PF00535"/>
    </source>
</evidence>
<dbReference type="Pfam" id="PF00535">
    <property type="entry name" value="Glycos_transf_2"/>
    <property type="match status" value="1"/>
</dbReference>
<proteinExistence type="predicted"/>
<dbReference type="InterPro" id="IPR001173">
    <property type="entry name" value="Glyco_trans_2-like"/>
</dbReference>
<dbReference type="GeneID" id="66457779"/>
<dbReference type="CDD" id="cd00761">
    <property type="entry name" value="Glyco_tranf_GTA_type"/>
    <property type="match status" value="1"/>
</dbReference>
<dbReference type="InterPro" id="IPR029044">
    <property type="entry name" value="Nucleotide-diphossugar_trans"/>
</dbReference>
<feature type="domain" description="Glycosyltransferase 2-like" evidence="1">
    <location>
        <begin position="9"/>
        <end position="133"/>
    </location>
</feature>
<dbReference type="PANTHER" id="PTHR43685:SF11">
    <property type="entry name" value="GLYCOSYLTRANSFERASE TAGX-RELATED"/>
    <property type="match status" value="1"/>
</dbReference>
<dbReference type="PANTHER" id="PTHR43685">
    <property type="entry name" value="GLYCOSYLTRANSFERASE"/>
    <property type="match status" value="1"/>
</dbReference>
<dbReference type="Gene3D" id="3.90.550.10">
    <property type="entry name" value="Spore Coat Polysaccharide Biosynthesis Protein SpsA, Chain A"/>
    <property type="match status" value="1"/>
</dbReference>
<protein>
    <submittedName>
        <fullName evidence="2">Glycosyltransferase family 2 protein</fullName>
    </submittedName>
</protein>
<evidence type="ECO:0000313" key="2">
    <source>
        <dbReference type="EMBL" id="UWX72022.1"/>
    </source>
</evidence>
<organism evidence="2 3">
    <name type="scientific">Burkholderia gladioli</name>
    <name type="common">Pseudomonas marginata</name>
    <name type="synonym">Phytomonas marginata</name>
    <dbReference type="NCBI Taxonomy" id="28095"/>
    <lineage>
        <taxon>Bacteria</taxon>
        <taxon>Pseudomonadati</taxon>
        <taxon>Pseudomonadota</taxon>
        <taxon>Betaproteobacteria</taxon>
        <taxon>Burkholderiales</taxon>
        <taxon>Burkholderiaceae</taxon>
        <taxon>Burkholderia</taxon>
    </lineage>
</organism>
<reference evidence="2" key="1">
    <citation type="submission" date="2022-09" db="EMBL/GenBank/DDBJ databases">
        <title>Genomic of Burkholderia gladioli.</title>
        <authorList>
            <person name="Wu H."/>
        </authorList>
    </citation>
    <scope>NUCLEOTIDE SEQUENCE</scope>
    <source>
        <strain evidence="2">ZN-S4</strain>
    </source>
</reference>
<accession>A0AB38TWT6</accession>
<dbReference type="AlphaFoldDB" id="A0AB38TWT6"/>